<protein>
    <submittedName>
        <fullName evidence="1">Uncharacterized protein LOC114343728</fullName>
    </submittedName>
</protein>
<reference evidence="1" key="1">
    <citation type="submission" date="2025-08" db="UniProtKB">
        <authorList>
            <consortium name="RefSeq"/>
        </authorList>
    </citation>
    <scope>IDENTIFICATION</scope>
    <source>
        <tissue evidence="1">Whole insect</tissue>
    </source>
</reference>
<dbReference type="RefSeq" id="XP_028150368.1">
    <property type="nucleotide sequence ID" value="XM_028294567.1"/>
</dbReference>
<dbReference type="AlphaFoldDB" id="A0A6P7GY62"/>
<organism evidence="1">
    <name type="scientific">Diabrotica virgifera virgifera</name>
    <name type="common">western corn rootworm</name>
    <dbReference type="NCBI Taxonomy" id="50390"/>
    <lineage>
        <taxon>Eukaryota</taxon>
        <taxon>Metazoa</taxon>
        <taxon>Ecdysozoa</taxon>
        <taxon>Arthropoda</taxon>
        <taxon>Hexapoda</taxon>
        <taxon>Insecta</taxon>
        <taxon>Pterygota</taxon>
        <taxon>Neoptera</taxon>
        <taxon>Endopterygota</taxon>
        <taxon>Coleoptera</taxon>
        <taxon>Polyphaga</taxon>
        <taxon>Cucujiformia</taxon>
        <taxon>Chrysomeloidea</taxon>
        <taxon>Chrysomelidae</taxon>
        <taxon>Galerucinae</taxon>
        <taxon>Diabroticina</taxon>
        <taxon>Diabroticites</taxon>
        <taxon>Diabrotica</taxon>
    </lineage>
</organism>
<name>A0A6P7GY62_DIAVI</name>
<sequence>MLAKILDIGLDPPDSKKIFYQPIVFNSSAKNSFFLELFSRTMWLLSRTRREMKVSTIEDYPKLMRALKKQVKMVLNKRPLNFKELTTDMTNLNFDAVLKKWQVSSNNLQFIQFIPSIGRPSWLRSSRSTSLVDLRS</sequence>
<proteinExistence type="predicted"/>
<evidence type="ECO:0000313" key="1">
    <source>
        <dbReference type="RefSeq" id="XP_028150368.1"/>
    </source>
</evidence>
<accession>A0A6P7GY62</accession>
<gene>
    <name evidence="1" type="primary">LOC114343728</name>
</gene>
<dbReference type="InParanoid" id="A0A6P7GY62"/>